<evidence type="ECO:0000256" key="8">
    <source>
        <dbReference type="ARBA" id="ARBA00035655"/>
    </source>
</evidence>
<accession>A0A9W6JLD8</accession>
<evidence type="ECO:0000256" key="2">
    <source>
        <dbReference type="ARBA" id="ARBA00022448"/>
    </source>
</evidence>
<dbReference type="AlphaFoldDB" id="A0A9W6JLD8"/>
<dbReference type="GO" id="GO:0005886">
    <property type="term" value="C:plasma membrane"/>
    <property type="evidence" value="ECO:0007669"/>
    <property type="project" value="UniProtKB-SubCell"/>
</dbReference>
<name>A0A9W6JLD8_9HYPH</name>
<feature type="transmembrane region" description="Helical" evidence="9">
    <location>
        <begin position="298"/>
        <end position="320"/>
    </location>
</feature>
<keyword evidence="6 9" id="KW-1133">Transmembrane helix</keyword>
<feature type="transmembrane region" description="Helical" evidence="9">
    <location>
        <begin position="40"/>
        <end position="59"/>
    </location>
</feature>
<evidence type="ECO:0000256" key="4">
    <source>
        <dbReference type="ARBA" id="ARBA00022519"/>
    </source>
</evidence>
<feature type="transmembrane region" description="Helical" evidence="9">
    <location>
        <begin position="116"/>
        <end position="136"/>
    </location>
</feature>
<keyword evidence="2" id="KW-0813">Transport</keyword>
<feature type="transmembrane region" description="Helical" evidence="9">
    <location>
        <begin position="332"/>
        <end position="352"/>
    </location>
</feature>
<keyword evidence="3" id="KW-1003">Cell membrane</keyword>
<gene>
    <name evidence="10" type="ORF">GCM10008174_00740</name>
</gene>
<feature type="transmembrane region" description="Helical" evidence="9">
    <location>
        <begin position="230"/>
        <end position="249"/>
    </location>
</feature>
<dbReference type="PANTHER" id="PTHR30574">
    <property type="entry name" value="INNER MEMBRANE PROTEIN YEDE"/>
    <property type="match status" value="1"/>
</dbReference>
<protein>
    <submittedName>
        <fullName evidence="10">Membrane protein</fullName>
    </submittedName>
</protein>
<evidence type="ECO:0000313" key="11">
    <source>
        <dbReference type="Proteomes" id="UP001143309"/>
    </source>
</evidence>
<keyword evidence="4" id="KW-0997">Cell inner membrane</keyword>
<evidence type="ECO:0000256" key="9">
    <source>
        <dbReference type="SAM" id="Phobius"/>
    </source>
</evidence>
<dbReference type="Pfam" id="PF04143">
    <property type="entry name" value="Sulf_transp"/>
    <property type="match status" value="1"/>
</dbReference>
<keyword evidence="5 9" id="KW-0812">Transmembrane</keyword>
<comment type="caution">
    <text evidence="10">The sequence shown here is derived from an EMBL/GenBank/DDBJ whole genome shotgun (WGS) entry which is preliminary data.</text>
</comment>
<keyword evidence="7 9" id="KW-0472">Membrane</keyword>
<feature type="transmembrane region" description="Helical" evidence="9">
    <location>
        <begin position="358"/>
        <end position="383"/>
    </location>
</feature>
<comment type="similarity">
    <text evidence="8">Belongs to the TsuA/YedE (TC 9.B.102) family.</text>
</comment>
<evidence type="ECO:0000256" key="1">
    <source>
        <dbReference type="ARBA" id="ARBA00004429"/>
    </source>
</evidence>
<comment type="subcellular location">
    <subcellularLocation>
        <location evidence="1">Cell inner membrane</location>
        <topology evidence="1">Multi-pass membrane protein</topology>
    </subcellularLocation>
</comment>
<dbReference type="PANTHER" id="PTHR30574:SF1">
    <property type="entry name" value="SULPHUR TRANSPORT DOMAIN-CONTAINING PROTEIN"/>
    <property type="match status" value="1"/>
</dbReference>
<evidence type="ECO:0000313" key="10">
    <source>
        <dbReference type="EMBL" id="GLK78333.1"/>
    </source>
</evidence>
<reference evidence="10" key="1">
    <citation type="journal article" date="2014" name="Int. J. Syst. Evol. Microbiol.">
        <title>Complete genome sequence of Corynebacterium casei LMG S-19264T (=DSM 44701T), isolated from a smear-ripened cheese.</title>
        <authorList>
            <consortium name="US DOE Joint Genome Institute (JGI-PGF)"/>
            <person name="Walter F."/>
            <person name="Albersmeier A."/>
            <person name="Kalinowski J."/>
            <person name="Ruckert C."/>
        </authorList>
    </citation>
    <scope>NUCLEOTIDE SEQUENCE</scope>
    <source>
        <strain evidence="10">VKM B-2748</strain>
    </source>
</reference>
<evidence type="ECO:0000256" key="7">
    <source>
        <dbReference type="ARBA" id="ARBA00023136"/>
    </source>
</evidence>
<evidence type="ECO:0000256" key="5">
    <source>
        <dbReference type="ARBA" id="ARBA00022692"/>
    </source>
</evidence>
<feature type="transmembrane region" description="Helical" evidence="9">
    <location>
        <begin position="12"/>
        <end position="34"/>
    </location>
</feature>
<evidence type="ECO:0000256" key="3">
    <source>
        <dbReference type="ARBA" id="ARBA00022475"/>
    </source>
</evidence>
<keyword evidence="11" id="KW-1185">Reference proteome</keyword>
<proteinExistence type="inferred from homology"/>
<feature type="transmembrane region" description="Helical" evidence="9">
    <location>
        <begin position="188"/>
        <end position="209"/>
    </location>
</feature>
<evidence type="ECO:0000256" key="6">
    <source>
        <dbReference type="ARBA" id="ARBA00022989"/>
    </source>
</evidence>
<organism evidence="10 11">
    <name type="scientific">Methylopila turkensis</name>
    <dbReference type="NCBI Taxonomy" id="1437816"/>
    <lineage>
        <taxon>Bacteria</taxon>
        <taxon>Pseudomonadati</taxon>
        <taxon>Pseudomonadota</taxon>
        <taxon>Alphaproteobacteria</taxon>
        <taxon>Hyphomicrobiales</taxon>
        <taxon>Methylopilaceae</taxon>
        <taxon>Methylopila</taxon>
    </lineage>
</organism>
<dbReference type="InterPro" id="IPR007272">
    <property type="entry name" value="Sulf_transp_TsuA/YedE"/>
</dbReference>
<reference evidence="10" key="2">
    <citation type="submission" date="2023-01" db="EMBL/GenBank/DDBJ databases">
        <authorList>
            <person name="Sun Q."/>
            <person name="Evtushenko L."/>
        </authorList>
    </citation>
    <scope>NUCLEOTIDE SEQUENCE</scope>
    <source>
        <strain evidence="10">VKM B-2748</strain>
    </source>
</reference>
<dbReference type="Proteomes" id="UP001143309">
    <property type="component" value="Unassembled WGS sequence"/>
</dbReference>
<feature type="transmembrane region" description="Helical" evidence="9">
    <location>
        <begin position="80"/>
        <end position="104"/>
    </location>
</feature>
<feature type="transmembrane region" description="Helical" evidence="9">
    <location>
        <begin position="148"/>
        <end position="168"/>
    </location>
</feature>
<dbReference type="EMBL" id="BSFL01000001">
    <property type="protein sequence ID" value="GLK78333.1"/>
    <property type="molecule type" value="Genomic_DNA"/>
</dbReference>
<dbReference type="RefSeq" id="WP_271198860.1">
    <property type="nucleotide sequence ID" value="NZ_BSFL01000001.1"/>
</dbReference>
<sequence>MTRRPLVLKHLAVPRPGLAVAIIALALAGSFAFAALDGGFGLRSFALVAGVAFGVALQRGELSLVRAWRDLMMLRDSGQLLGFLAALAVAALLTLGTLAGFGLAPPANARIGPVDWLLPIAGFVFGVGSVISRGGVMVHLRRISEGSLVAAPALLAVFAGFVLALTHWRWTFEAAIEHAPTPWLPDALGLAGALAAQLAAIAVLVAALWRWRPKLPASDAGLMRRVLIEPWPATAAGALLGVLVAASYAAGEPLGLIAECATVARWLATALGLAPDHLPGLDAGIAGLVVPRIEGFALTHHVVIIAGFVLGAFACAVGSGRFSLTGVTARECVEMLLGGTMLGWGAMTALGAVTGEAIAGVAVGAVSGWVFLASTSLGIVVTLKLMGDPSAASQAAA</sequence>